<sequence length="443" mass="49759">MTIWRRRVPDEDAKDFALSRRGLLGAALCTTVGGLLPASASGAAMNSSAAPAAALRDWSAYADLLKPAGALNAMTGFPEDGQIRAELYRQLVMNIAQSYVWYFQSTPEHPDWMPFENSIFLLQPNPDAIYHIAPVSGDGVYKISGYRGTNKVMGFAVGGGMFGTQDPKPGFNNYDADGLTLGKDGYFEVIFSAERPKDWTGDWRYLDPQAGDIMIRQFAYDWGVDVDARFAIERLDKPPLKPRLTQEQIAARLDAIMGGFVERFSRICIGYQNKVIHDLGLNVMELSGFEDLGNSGEWPQKYFRCIYDYQPGEALIIETELPENCKYWNVQLNDELWNQIEFGYRQSSLNAMQAKLDRDGKFRAVIALEDPGVANWLDSGGHRRGMLVGRWHGADSYPMPTIRKVPLSEIASHLPADTPKVTPDEREAALRKRNLGLQMRRRW</sequence>
<dbReference type="Pfam" id="PF06742">
    <property type="entry name" value="DUF1214"/>
    <property type="match status" value="1"/>
</dbReference>
<protein>
    <submittedName>
        <fullName evidence="2">DUF1214 domain-containing protein</fullName>
    </submittedName>
</protein>
<evidence type="ECO:0000313" key="3">
    <source>
        <dbReference type="Proteomes" id="UP000593663"/>
    </source>
</evidence>
<dbReference type="InterPro" id="IPR010621">
    <property type="entry name" value="DUF1214"/>
</dbReference>
<organism evidence="2 3">
    <name type="scientific">Sphingobium fuliginis (strain ATCC 27551)</name>
    <dbReference type="NCBI Taxonomy" id="336203"/>
    <lineage>
        <taxon>Bacteria</taxon>
        <taxon>Pseudomonadati</taxon>
        <taxon>Pseudomonadota</taxon>
        <taxon>Alphaproteobacteria</taxon>
        <taxon>Sphingomonadales</taxon>
        <taxon>Sphingomonadaceae</taxon>
        <taxon>Sphingobium</taxon>
    </lineage>
</organism>
<reference evidence="3" key="1">
    <citation type="submission" date="2020-08" db="EMBL/GenBank/DDBJ databases">
        <title>Complete genome sequence of Sphingobium barthaii strain KK22, a high-molecular-weight polycyclic aromatic hydrocarbon-degrading soil bacterium.</title>
        <authorList>
            <person name="Mori J.F."/>
            <person name="Kanaly R.A."/>
        </authorList>
    </citation>
    <scope>NUCLEOTIDE SEQUENCE [LARGE SCALE GENOMIC DNA]</scope>
    <source>
        <strain evidence="3">KK22</strain>
    </source>
</reference>
<feature type="domain" description="DUF1214" evidence="1">
    <location>
        <begin position="317"/>
        <end position="390"/>
    </location>
</feature>
<name>A0A4Q4IWY7_SPHSA</name>
<dbReference type="Proteomes" id="UP000593663">
    <property type="component" value="Chromosome 2"/>
</dbReference>
<proteinExistence type="predicted"/>
<evidence type="ECO:0000313" key="2">
    <source>
        <dbReference type="EMBL" id="QOT74172.1"/>
    </source>
</evidence>
<dbReference type="InterPro" id="IPR006311">
    <property type="entry name" value="TAT_signal"/>
</dbReference>
<dbReference type="PROSITE" id="PS51318">
    <property type="entry name" value="TAT"/>
    <property type="match status" value="1"/>
</dbReference>
<dbReference type="KEGG" id="sbar:H5V43_18795"/>
<dbReference type="AlphaFoldDB" id="A0A4Q4IWY7"/>
<evidence type="ECO:0000259" key="1">
    <source>
        <dbReference type="Pfam" id="PF06742"/>
    </source>
</evidence>
<gene>
    <name evidence="2" type="ORF">H5V43_18795</name>
</gene>
<accession>A0A4Q4IWY7</accession>
<dbReference type="EMBL" id="CP060036">
    <property type="protein sequence ID" value="QOT74172.1"/>
    <property type="molecule type" value="Genomic_DNA"/>
</dbReference>